<protein>
    <submittedName>
        <fullName evidence="14">Sensory neuron membrane protein 1</fullName>
    </submittedName>
</protein>
<evidence type="ECO:0000256" key="3">
    <source>
        <dbReference type="ARBA" id="ARBA00022475"/>
    </source>
</evidence>
<keyword evidence="13" id="KW-1185">Reference proteome</keyword>
<dbReference type="Pfam" id="PF01130">
    <property type="entry name" value="CD36"/>
    <property type="match status" value="1"/>
</dbReference>
<organism evidence="13 14">
    <name type="scientific">Ceratosolen solmsi marchali</name>
    <dbReference type="NCBI Taxonomy" id="326594"/>
    <lineage>
        <taxon>Eukaryota</taxon>
        <taxon>Metazoa</taxon>
        <taxon>Ecdysozoa</taxon>
        <taxon>Arthropoda</taxon>
        <taxon>Hexapoda</taxon>
        <taxon>Insecta</taxon>
        <taxon>Pterygota</taxon>
        <taxon>Neoptera</taxon>
        <taxon>Endopterygota</taxon>
        <taxon>Hymenoptera</taxon>
        <taxon>Apocrita</taxon>
        <taxon>Proctotrupomorpha</taxon>
        <taxon>Chalcidoidea</taxon>
        <taxon>Agaonidae</taxon>
        <taxon>Agaoninae</taxon>
        <taxon>Ceratosolen</taxon>
    </lineage>
</organism>
<evidence type="ECO:0000256" key="6">
    <source>
        <dbReference type="ARBA" id="ARBA00022725"/>
    </source>
</evidence>
<evidence type="ECO:0000256" key="5">
    <source>
        <dbReference type="ARBA" id="ARBA00022692"/>
    </source>
</evidence>
<evidence type="ECO:0000256" key="12">
    <source>
        <dbReference type="SAM" id="Phobius"/>
    </source>
</evidence>
<evidence type="ECO:0000256" key="1">
    <source>
        <dbReference type="ARBA" id="ARBA00004651"/>
    </source>
</evidence>
<proteinExistence type="inferred from homology"/>
<dbReference type="GO" id="GO:0007608">
    <property type="term" value="P:sensory perception of smell"/>
    <property type="evidence" value="ECO:0007669"/>
    <property type="project" value="UniProtKB-KW"/>
</dbReference>
<gene>
    <name evidence="14" type="primary">LOC105363349</name>
</gene>
<keyword evidence="8 12" id="KW-0472">Membrane</keyword>
<dbReference type="KEGG" id="csol:105363349"/>
<keyword evidence="5 12" id="KW-0812">Transmembrane</keyword>
<comment type="similarity">
    <text evidence="2">Belongs to the CD36 family.</text>
</comment>
<dbReference type="PANTHER" id="PTHR11923">
    <property type="entry name" value="SCAVENGER RECEPTOR CLASS B TYPE-1 SR-B1"/>
    <property type="match status" value="1"/>
</dbReference>
<evidence type="ECO:0000256" key="11">
    <source>
        <dbReference type="ARBA" id="ARBA00023180"/>
    </source>
</evidence>
<evidence type="ECO:0000313" key="13">
    <source>
        <dbReference type="Proteomes" id="UP000695007"/>
    </source>
</evidence>
<accession>A0AAJ7DWT9</accession>
<comment type="subcellular location">
    <subcellularLocation>
        <location evidence="1">Cell membrane</location>
        <topology evidence="1">Multi-pass membrane protein</topology>
    </subcellularLocation>
</comment>
<evidence type="ECO:0000256" key="9">
    <source>
        <dbReference type="ARBA" id="ARBA00023157"/>
    </source>
</evidence>
<dbReference type="RefSeq" id="XP_011499318.1">
    <property type="nucleotide sequence ID" value="XM_011501016.1"/>
</dbReference>
<evidence type="ECO:0000256" key="10">
    <source>
        <dbReference type="ARBA" id="ARBA00023170"/>
    </source>
</evidence>
<evidence type="ECO:0000256" key="7">
    <source>
        <dbReference type="ARBA" id="ARBA00022989"/>
    </source>
</evidence>
<dbReference type="GO" id="GO:0005737">
    <property type="term" value="C:cytoplasm"/>
    <property type="evidence" value="ECO:0007669"/>
    <property type="project" value="TreeGrafter"/>
</dbReference>
<keyword evidence="11" id="KW-0325">Glycoprotein</keyword>
<evidence type="ECO:0000256" key="4">
    <source>
        <dbReference type="ARBA" id="ARBA00022606"/>
    </source>
</evidence>
<keyword evidence="6" id="KW-0552">Olfaction</keyword>
<dbReference type="PRINTS" id="PR01609">
    <property type="entry name" value="CD36FAMILY"/>
</dbReference>
<evidence type="ECO:0000256" key="8">
    <source>
        <dbReference type="ARBA" id="ARBA00023136"/>
    </source>
</evidence>
<dbReference type="Proteomes" id="UP000695007">
    <property type="component" value="Unplaced"/>
</dbReference>
<dbReference type="GO" id="GO:0005886">
    <property type="term" value="C:plasma membrane"/>
    <property type="evidence" value="ECO:0007669"/>
    <property type="project" value="UniProtKB-SubCell"/>
</dbReference>
<dbReference type="CTD" id="42514"/>
<dbReference type="InterPro" id="IPR002159">
    <property type="entry name" value="CD36_fam"/>
</dbReference>
<reference evidence="14" key="1">
    <citation type="submission" date="2025-08" db="UniProtKB">
        <authorList>
            <consortium name="RefSeq"/>
        </authorList>
    </citation>
    <scope>IDENTIFICATION</scope>
</reference>
<keyword evidence="3" id="KW-1003">Cell membrane</keyword>
<keyword evidence="9" id="KW-1015">Disulfide bond</keyword>
<name>A0AAJ7DWT9_9HYME</name>
<dbReference type="GO" id="GO:0005044">
    <property type="term" value="F:scavenger receptor activity"/>
    <property type="evidence" value="ECO:0007669"/>
    <property type="project" value="TreeGrafter"/>
</dbReference>
<evidence type="ECO:0000313" key="14">
    <source>
        <dbReference type="RefSeq" id="XP_011499318.1"/>
    </source>
</evidence>
<sequence length="522" mass="59260">MQRFLKYGIAGLCLFVFGIMFGWLIFPKVLKSKIHSQVALKPGSDMRGMWSKLPFALEFRVYLFNVTNPDEIKAGQKPILREVGPFFFEEWQEKTELIDREEDDSVEFSIKNKWIFKSEMSEGLTGDEELILPHIFILAMVMTTYREKPTMLPVINKAINSIFKNPSNIFIKMKAMDLLFYGLPIDCTVQDFAATAVCTMLKDSTDLLKDGEDKYKFSLFGAKNDTSSKSRLRVLRGTKNLMDVGVVVEFNGKPNISLWDDDYCDTFNGTDGTIFHPFFYESEDVVSFAPDLCRSLSTTFSEKVHNSGMILNRYTAFLGDPNTIPSQRCYCQAPDKCLKKGVMDLYKCAGIPLVASHPHFYLGDKDYLDMVDGLNPSKEEHGIFLDMEPFSGTPLTARKRLQFNIMIHKLEKFKIMKQFPDALLPLFWVEEGVALPQNFVAQVKTGIQVVTIVTWIKWIMVVCGFGLCGIAGFMYYRMIQQSNKLEITQVASAKAKSSISEQTMEPIDASNLQASNVLPQVN</sequence>
<feature type="transmembrane region" description="Helical" evidence="12">
    <location>
        <begin position="455"/>
        <end position="476"/>
    </location>
</feature>
<dbReference type="AlphaFoldDB" id="A0AAJ7DWT9"/>
<dbReference type="GeneID" id="105363349"/>
<dbReference type="PANTHER" id="PTHR11923:SF69">
    <property type="entry name" value="SENSORY NEURON MEMBRANE PROTEIN 1"/>
    <property type="match status" value="1"/>
</dbReference>
<keyword evidence="10" id="KW-0675">Receptor</keyword>
<evidence type="ECO:0000256" key="2">
    <source>
        <dbReference type="ARBA" id="ARBA00010532"/>
    </source>
</evidence>
<feature type="transmembrane region" description="Helical" evidence="12">
    <location>
        <begin position="7"/>
        <end position="26"/>
    </location>
</feature>
<keyword evidence="7 12" id="KW-1133">Transmembrane helix</keyword>
<keyword evidence="4" id="KW-0716">Sensory transduction</keyword>